<dbReference type="EMBL" id="ABSU01000034">
    <property type="protein sequence ID" value="EFE30036.1"/>
    <property type="molecule type" value="Genomic_DNA"/>
</dbReference>
<proteinExistence type="predicted"/>
<dbReference type="AlphaFoldDB" id="D4B4I8"/>
<gene>
    <name evidence="2" type="ORF">ARB_03378</name>
</gene>
<reference evidence="3" key="1">
    <citation type="journal article" date="2011" name="Genome Biol.">
        <title>Comparative and functional genomics provide insights into the pathogenicity of dermatophytic fungi.</title>
        <authorList>
            <person name="Burmester A."/>
            <person name="Shelest E."/>
            <person name="Gloeckner G."/>
            <person name="Heddergott C."/>
            <person name="Schindler S."/>
            <person name="Staib P."/>
            <person name="Heidel A."/>
            <person name="Felder M."/>
            <person name="Petzold A."/>
            <person name="Szafranski K."/>
            <person name="Feuermann M."/>
            <person name="Pedruzzi I."/>
            <person name="Priebe S."/>
            <person name="Groth M."/>
            <person name="Winkler R."/>
            <person name="Li W."/>
            <person name="Kniemeyer O."/>
            <person name="Schroeckh V."/>
            <person name="Hertweck C."/>
            <person name="Hube B."/>
            <person name="White T.C."/>
            <person name="Platzer M."/>
            <person name="Guthke R."/>
            <person name="Heitman J."/>
            <person name="Woestemeyer J."/>
            <person name="Zipfel P.F."/>
            <person name="Monod M."/>
            <person name="Brakhage A.A."/>
        </authorList>
    </citation>
    <scope>NUCLEOTIDE SEQUENCE [LARGE SCALE GENOMIC DNA]</scope>
    <source>
        <strain evidence="3">ATCC MYA-4681 / CBS 112371</strain>
    </source>
</reference>
<feature type="compositionally biased region" description="Polar residues" evidence="1">
    <location>
        <begin position="319"/>
        <end position="331"/>
    </location>
</feature>
<evidence type="ECO:0000313" key="2">
    <source>
        <dbReference type="EMBL" id="EFE30036.1"/>
    </source>
</evidence>
<dbReference type="GeneID" id="9524789"/>
<dbReference type="KEGG" id="abe:ARB_03378"/>
<organism evidence="2 3">
    <name type="scientific">Arthroderma benhamiae (strain ATCC MYA-4681 / CBS 112371)</name>
    <name type="common">Trichophyton mentagrophytes</name>
    <dbReference type="NCBI Taxonomy" id="663331"/>
    <lineage>
        <taxon>Eukaryota</taxon>
        <taxon>Fungi</taxon>
        <taxon>Dikarya</taxon>
        <taxon>Ascomycota</taxon>
        <taxon>Pezizomycotina</taxon>
        <taxon>Eurotiomycetes</taxon>
        <taxon>Eurotiomycetidae</taxon>
        <taxon>Onygenales</taxon>
        <taxon>Arthrodermataceae</taxon>
        <taxon>Trichophyton</taxon>
    </lineage>
</organism>
<feature type="region of interest" description="Disordered" evidence="1">
    <location>
        <begin position="279"/>
        <end position="346"/>
    </location>
</feature>
<sequence length="376" mass="41098">MFQQGSGYLAAAAAAAAYPYSDTFDQDIIASRQALQSTARTISAESSSRLASMAHHSPEHTMLALSNRPEVHRNASISAAGLSRPTYSSPNTPFYHQQCAYQPASVPATTMAASSYFPKYQQTQFSQEQTVSSNYVYSSVDQSLSSYCQYQMTPDGYYDTYFPTSTMSMAYTQQQDVDMTSSTYDATPLSHGQLSLPAMESNTAFSTPDLPANQQFPEPKTPPPPTSSNSSCESVRDEDDLVGVGLYDEPLSTSYWDESLSSSVDPILYPYPTTRKGLKLEETLDPSTLNCSDMDADGDEEEEGDEQPQKEQPVKGSPEPSNANDLNTSKEGQLFPVDDDTSYSSAQVNWTSAPPVMLNSYAAFPGSYQNVFPTIY</sequence>
<protein>
    <submittedName>
        <fullName evidence="2">Uncharacterized protein</fullName>
    </submittedName>
</protein>
<evidence type="ECO:0000256" key="1">
    <source>
        <dbReference type="SAM" id="MobiDB-lite"/>
    </source>
</evidence>
<feature type="region of interest" description="Disordered" evidence="1">
    <location>
        <begin position="202"/>
        <end position="237"/>
    </location>
</feature>
<dbReference type="OrthoDB" id="5378435at2759"/>
<dbReference type="RefSeq" id="XP_003010676.1">
    <property type="nucleotide sequence ID" value="XM_003010630.1"/>
</dbReference>
<dbReference type="OMA" id="TLNCSDM"/>
<dbReference type="eggNOG" id="ENOG502SYFI">
    <property type="taxonomic scope" value="Eukaryota"/>
</dbReference>
<dbReference type="Proteomes" id="UP000008866">
    <property type="component" value="Unassembled WGS sequence"/>
</dbReference>
<feature type="compositionally biased region" description="Polar residues" evidence="1">
    <location>
        <begin position="202"/>
        <end position="216"/>
    </location>
</feature>
<comment type="caution">
    <text evidence="2">The sequence shown here is derived from an EMBL/GenBank/DDBJ whole genome shotgun (WGS) entry which is preliminary data.</text>
</comment>
<keyword evidence="3" id="KW-1185">Reference proteome</keyword>
<name>D4B4I8_ARTBC</name>
<feature type="compositionally biased region" description="Acidic residues" evidence="1">
    <location>
        <begin position="294"/>
        <end position="306"/>
    </location>
</feature>
<accession>D4B4I8</accession>
<dbReference type="HOGENOM" id="CLU_760695_0_0_1"/>
<evidence type="ECO:0000313" key="3">
    <source>
        <dbReference type="Proteomes" id="UP000008866"/>
    </source>
</evidence>